<evidence type="ECO:0000313" key="11">
    <source>
        <dbReference type="Proteomes" id="UP001056201"/>
    </source>
</evidence>
<dbReference type="Proteomes" id="UP001056201">
    <property type="component" value="Chromosome 1"/>
</dbReference>
<evidence type="ECO:0000256" key="8">
    <source>
        <dbReference type="ARBA" id="ARBA00037998"/>
    </source>
</evidence>
<gene>
    <name evidence="10" type="ORF">MW290_02955</name>
</gene>
<keyword evidence="2" id="KW-0813">Transport</keyword>
<evidence type="ECO:0000256" key="5">
    <source>
        <dbReference type="ARBA" id="ARBA00022970"/>
    </source>
</evidence>
<organism evidence="10 11">
    <name type="scientific">Aquincola tertiaricarbonis</name>
    <dbReference type="NCBI Taxonomy" id="391953"/>
    <lineage>
        <taxon>Bacteria</taxon>
        <taxon>Pseudomonadati</taxon>
        <taxon>Pseudomonadota</taxon>
        <taxon>Betaproteobacteria</taxon>
        <taxon>Burkholderiales</taxon>
        <taxon>Sphaerotilaceae</taxon>
        <taxon>Aquincola</taxon>
    </lineage>
</organism>
<keyword evidence="11" id="KW-1185">Reference proteome</keyword>
<comment type="similarity">
    <text evidence="8">Belongs to the binding-protein-dependent transport system permease family. LivHM subfamily.</text>
</comment>
<reference evidence="10" key="1">
    <citation type="submission" date="2022-05" db="EMBL/GenBank/DDBJ databases">
        <title>An RpoN-dependent PEP-CTERM gene is involved in floc formation of an Aquincola tertiaricarbonis strain.</title>
        <authorList>
            <person name="Qiu D."/>
            <person name="Xia M."/>
        </authorList>
    </citation>
    <scope>NUCLEOTIDE SEQUENCE</scope>
    <source>
        <strain evidence="10">RN12</strain>
    </source>
</reference>
<feature type="transmembrane region" description="Helical" evidence="9">
    <location>
        <begin position="234"/>
        <end position="255"/>
    </location>
</feature>
<keyword evidence="6 9" id="KW-1133">Transmembrane helix</keyword>
<proteinExistence type="inferred from homology"/>
<dbReference type="Pfam" id="PF02653">
    <property type="entry name" value="BPD_transp_2"/>
    <property type="match status" value="1"/>
</dbReference>
<dbReference type="PANTHER" id="PTHR11795">
    <property type="entry name" value="BRANCHED-CHAIN AMINO ACID TRANSPORT SYSTEM PERMEASE PROTEIN LIVH"/>
    <property type="match status" value="1"/>
</dbReference>
<feature type="transmembrane region" description="Helical" evidence="9">
    <location>
        <begin position="146"/>
        <end position="168"/>
    </location>
</feature>
<dbReference type="EMBL" id="CP097635">
    <property type="protein sequence ID" value="URI07597.1"/>
    <property type="molecule type" value="Genomic_DNA"/>
</dbReference>
<dbReference type="InterPro" id="IPR052157">
    <property type="entry name" value="BCAA_transport_permease"/>
</dbReference>
<evidence type="ECO:0000256" key="9">
    <source>
        <dbReference type="SAM" id="Phobius"/>
    </source>
</evidence>
<dbReference type="InterPro" id="IPR001851">
    <property type="entry name" value="ABC_transp_permease"/>
</dbReference>
<evidence type="ECO:0000256" key="3">
    <source>
        <dbReference type="ARBA" id="ARBA00022475"/>
    </source>
</evidence>
<dbReference type="PANTHER" id="PTHR11795:SF445">
    <property type="entry name" value="AMINO ACID ABC TRANSPORTER PERMEASE PROTEIN"/>
    <property type="match status" value="1"/>
</dbReference>
<evidence type="ECO:0000256" key="2">
    <source>
        <dbReference type="ARBA" id="ARBA00022448"/>
    </source>
</evidence>
<dbReference type="CDD" id="cd06582">
    <property type="entry name" value="TM_PBP1_LivH_like"/>
    <property type="match status" value="1"/>
</dbReference>
<keyword evidence="4 9" id="KW-0812">Transmembrane</keyword>
<feature type="transmembrane region" description="Helical" evidence="9">
    <location>
        <begin position="44"/>
        <end position="61"/>
    </location>
</feature>
<evidence type="ECO:0000256" key="4">
    <source>
        <dbReference type="ARBA" id="ARBA00022692"/>
    </source>
</evidence>
<accession>A0ABY4S2V8</accession>
<feature type="transmembrane region" description="Helical" evidence="9">
    <location>
        <begin position="102"/>
        <end position="126"/>
    </location>
</feature>
<evidence type="ECO:0000256" key="6">
    <source>
        <dbReference type="ARBA" id="ARBA00022989"/>
    </source>
</evidence>
<comment type="subcellular location">
    <subcellularLocation>
        <location evidence="1">Cell membrane</location>
        <topology evidence="1">Multi-pass membrane protein</topology>
    </subcellularLocation>
</comment>
<name>A0ABY4S2V8_AQUTE</name>
<evidence type="ECO:0000256" key="1">
    <source>
        <dbReference type="ARBA" id="ARBA00004651"/>
    </source>
</evidence>
<keyword evidence="7 9" id="KW-0472">Membrane</keyword>
<evidence type="ECO:0000313" key="10">
    <source>
        <dbReference type="EMBL" id="URI07597.1"/>
    </source>
</evidence>
<feature type="transmembrane region" description="Helical" evidence="9">
    <location>
        <begin position="14"/>
        <end position="37"/>
    </location>
</feature>
<sequence>MDSYILTYSALNGVLIGAMYGGIALGLSLIFGVLRIVNFAHGSFLMLSMYIAFWLHHWLGWDPYASALVAVPVMFGLGYAVQATIIAPLIRRERALVVEPISALLLTAGVYIVVDNLALMAFGANVRSVPSHIEQTTLSLGDYPLNTFRVVGCVSSIAIAAALSLWLARTDMGRAIRATAQNRDGAAMSGINVGQVYNTTFGLGCAIVGAMGCLLAPFIPLTPSVGLSFGIKSFIVVVLGGIGSIAGSLVGGLVIGVFESIAAQFVTTPTASIFSLALFIVILLVRPQGLMGKR</sequence>
<feature type="transmembrane region" description="Helical" evidence="9">
    <location>
        <begin position="67"/>
        <end position="90"/>
    </location>
</feature>
<protein>
    <submittedName>
        <fullName evidence="10">Branched-chain amino acid ABC transporter permease</fullName>
    </submittedName>
</protein>
<evidence type="ECO:0000256" key="7">
    <source>
        <dbReference type="ARBA" id="ARBA00023136"/>
    </source>
</evidence>
<dbReference type="RefSeq" id="WP_250195831.1">
    <property type="nucleotide sequence ID" value="NZ_CP097635.1"/>
</dbReference>
<keyword evidence="3" id="KW-1003">Cell membrane</keyword>
<keyword evidence="5" id="KW-0029">Amino-acid transport</keyword>
<feature type="transmembrane region" description="Helical" evidence="9">
    <location>
        <begin position="261"/>
        <end position="285"/>
    </location>
</feature>